<dbReference type="Pfam" id="PF01138">
    <property type="entry name" value="RNase_PH"/>
    <property type="match status" value="2"/>
</dbReference>
<dbReference type="AlphaFoldDB" id="I4CAW3"/>
<sequence length="695" mass="75911">MVYRTSCNVSGKEIVFETGRLAKQSSGAVLASTGETMVLVTAVAEKKGREGIDFFPLTVDYLEMTYAAGKIPGGYFKREGRPTEKEILTARFIDRPIRPLFPKGFTAETQIIATVLSSDGENDPDMLGINGASAALHLSDIPFAGPIGAVRVGRVEGNVIINPTSLEDSYSDLSLIVVGSRLGIVMVEGGSDKLPEEVILEAIFKAYDEILKIVEAQEKLRELAGKPKREIVAPTEDSELIEKIIATWGERIGQAVTIREKLPRRDALNQIYDEILSSVEDAEHRRLEILGYLEKLEGRYIRNLIIEKGVRVDGRGFKEIRPITTEVGTLPRTHGSALFTRGETQALVIVTLGTSSDEQKVEALEGASYKSFMLHYKFPPFSVGEVKFLRGPSRREVGHGALADRAIQYLLPNDEDFPYTIRVVSEILESNGSSSMATVCGASLSLMDAGVPLLEPVAGIAMGLLQENDRIIILSDIIGDEDHHGDMDFKVAGTTTGVTALQMDIKIQGITREILTEALYQAKEGRLHILGEMAKTLDKPRAEISRHAPRIFIMFVNPDKIRDIIGPGGKIIRAIQEETGTKIEVDDTGKVVIASADSDGALQAKLAIQKITQEAEMGKIYMGTVRKVTDFGAFVEIFPGTDGLVHISQLAPERVRKVTDVVKEGDSFPVKVIGIDPNGKIKLSRKDAIGETPDF</sequence>
<dbReference type="STRING" id="706587.Desti_4065"/>
<dbReference type="InterPro" id="IPR015848">
    <property type="entry name" value="PNPase_PH_RNA-bd_bac/org-type"/>
</dbReference>
<dbReference type="EMBL" id="CP003360">
    <property type="protein sequence ID" value="AFM26704.1"/>
    <property type="molecule type" value="Genomic_DNA"/>
</dbReference>
<comment type="catalytic activity">
    <reaction evidence="9">
        <text>RNA(n+1) + phosphate = RNA(n) + a ribonucleoside 5'-diphosphate</text>
        <dbReference type="Rhea" id="RHEA:22096"/>
        <dbReference type="Rhea" id="RHEA-COMP:14527"/>
        <dbReference type="Rhea" id="RHEA-COMP:17342"/>
        <dbReference type="ChEBI" id="CHEBI:43474"/>
        <dbReference type="ChEBI" id="CHEBI:57930"/>
        <dbReference type="ChEBI" id="CHEBI:140395"/>
        <dbReference type="EC" id="2.7.7.8"/>
    </reaction>
</comment>
<dbReference type="NCBIfam" id="NF008805">
    <property type="entry name" value="PRK11824.1"/>
    <property type="match status" value="1"/>
</dbReference>
<dbReference type="SUPFAM" id="SSF50249">
    <property type="entry name" value="Nucleic acid-binding proteins"/>
    <property type="match status" value="1"/>
</dbReference>
<dbReference type="GO" id="GO:0000287">
    <property type="term" value="F:magnesium ion binding"/>
    <property type="evidence" value="ECO:0007669"/>
    <property type="project" value="UniProtKB-UniRule"/>
</dbReference>
<evidence type="ECO:0000256" key="8">
    <source>
        <dbReference type="ARBA" id="ARBA00022884"/>
    </source>
</evidence>
<dbReference type="PANTHER" id="PTHR11252">
    <property type="entry name" value="POLYRIBONUCLEOTIDE NUCLEOTIDYLTRANSFERASE"/>
    <property type="match status" value="1"/>
</dbReference>
<comment type="function">
    <text evidence="9">Involved in mRNA degradation. Catalyzes the phosphorolysis of single-stranded polyribonucleotides processively in the 3'- to 5'-direction.</text>
</comment>
<dbReference type="PANTHER" id="PTHR11252:SF0">
    <property type="entry name" value="POLYRIBONUCLEOTIDE NUCLEOTIDYLTRANSFERASE 1, MITOCHONDRIAL"/>
    <property type="match status" value="1"/>
</dbReference>
<gene>
    <name evidence="9" type="primary">pnp</name>
    <name evidence="11" type="ordered locus">Desti_4065</name>
</gene>
<dbReference type="InterPro" id="IPR004087">
    <property type="entry name" value="KH_dom"/>
</dbReference>
<evidence type="ECO:0000256" key="7">
    <source>
        <dbReference type="ARBA" id="ARBA00022842"/>
    </source>
</evidence>
<keyword evidence="3 9" id="KW-0963">Cytoplasm</keyword>
<dbReference type="CDD" id="cd11363">
    <property type="entry name" value="RNase_PH_PNPase_1"/>
    <property type="match status" value="1"/>
</dbReference>
<evidence type="ECO:0000256" key="4">
    <source>
        <dbReference type="ARBA" id="ARBA00022679"/>
    </source>
</evidence>
<dbReference type="InterPro" id="IPR004088">
    <property type="entry name" value="KH_dom_type_1"/>
</dbReference>
<feature type="binding site" evidence="9">
    <location>
        <position position="482"/>
    </location>
    <ligand>
        <name>Mg(2+)</name>
        <dbReference type="ChEBI" id="CHEBI:18420"/>
    </ligand>
</feature>
<dbReference type="GO" id="GO:0006396">
    <property type="term" value="P:RNA processing"/>
    <property type="evidence" value="ECO:0007669"/>
    <property type="project" value="InterPro"/>
</dbReference>
<dbReference type="Gene3D" id="3.30.1370.10">
    <property type="entry name" value="K Homology domain, type 1"/>
    <property type="match status" value="1"/>
</dbReference>
<dbReference type="InterPro" id="IPR036345">
    <property type="entry name" value="ExoRNase_PH_dom2_sf"/>
</dbReference>
<dbReference type="InterPro" id="IPR020568">
    <property type="entry name" value="Ribosomal_Su5_D2-typ_SF"/>
</dbReference>
<protein>
    <recommendedName>
        <fullName evidence="9">Polyribonucleotide nucleotidyltransferase</fullName>
        <ecNumber evidence="9">2.7.7.8</ecNumber>
    </recommendedName>
    <alternativeName>
        <fullName evidence="9">Polynucleotide phosphorylase</fullName>
        <shortName evidence="9">PNPase</shortName>
    </alternativeName>
</protein>
<proteinExistence type="inferred from homology"/>
<dbReference type="Pfam" id="PF00013">
    <property type="entry name" value="KH_1"/>
    <property type="match status" value="1"/>
</dbReference>
<dbReference type="KEGG" id="dti:Desti_4065"/>
<dbReference type="PROSITE" id="PS50084">
    <property type="entry name" value="KH_TYPE_1"/>
    <property type="match status" value="1"/>
</dbReference>
<dbReference type="InterPro" id="IPR036612">
    <property type="entry name" value="KH_dom_type_1_sf"/>
</dbReference>
<dbReference type="Proteomes" id="UP000006055">
    <property type="component" value="Chromosome"/>
</dbReference>
<dbReference type="InterPro" id="IPR003029">
    <property type="entry name" value="S1_domain"/>
</dbReference>
<evidence type="ECO:0000313" key="12">
    <source>
        <dbReference type="Proteomes" id="UP000006055"/>
    </source>
</evidence>
<dbReference type="eggNOG" id="COG1185">
    <property type="taxonomic scope" value="Bacteria"/>
</dbReference>
<dbReference type="Pfam" id="PF03726">
    <property type="entry name" value="PNPase"/>
    <property type="match status" value="1"/>
</dbReference>
<evidence type="ECO:0000256" key="6">
    <source>
        <dbReference type="ARBA" id="ARBA00022723"/>
    </source>
</evidence>
<evidence type="ECO:0000256" key="5">
    <source>
        <dbReference type="ARBA" id="ARBA00022695"/>
    </source>
</evidence>
<feature type="domain" description="S1 motif" evidence="10">
    <location>
        <begin position="618"/>
        <end position="686"/>
    </location>
</feature>
<reference evidence="12" key="1">
    <citation type="submission" date="2012-06" db="EMBL/GenBank/DDBJ databases">
        <title>Complete sequence of chromosome of Desulfomonile tiedjei DSM 6799.</title>
        <authorList>
            <person name="Lucas S."/>
            <person name="Copeland A."/>
            <person name="Lapidus A."/>
            <person name="Glavina del Rio T."/>
            <person name="Dalin E."/>
            <person name="Tice H."/>
            <person name="Bruce D."/>
            <person name="Goodwin L."/>
            <person name="Pitluck S."/>
            <person name="Peters L."/>
            <person name="Ovchinnikova G."/>
            <person name="Zeytun A."/>
            <person name="Lu M."/>
            <person name="Kyrpides N."/>
            <person name="Mavromatis K."/>
            <person name="Ivanova N."/>
            <person name="Brettin T."/>
            <person name="Detter J.C."/>
            <person name="Han C."/>
            <person name="Larimer F."/>
            <person name="Land M."/>
            <person name="Hauser L."/>
            <person name="Markowitz V."/>
            <person name="Cheng J.-F."/>
            <person name="Hugenholtz P."/>
            <person name="Woyke T."/>
            <person name="Wu D."/>
            <person name="Spring S."/>
            <person name="Schroeder M."/>
            <person name="Brambilla E."/>
            <person name="Klenk H.-P."/>
            <person name="Eisen J.A."/>
        </authorList>
    </citation>
    <scope>NUCLEOTIDE SEQUENCE [LARGE SCALE GENOMIC DNA]</scope>
    <source>
        <strain evidence="12">ATCC 49306 / DSM 6799 / DCB-1</strain>
    </source>
</reference>
<dbReference type="FunFam" id="3.30.230.70:FF:000001">
    <property type="entry name" value="Polyribonucleotide nucleotidyltransferase"/>
    <property type="match status" value="1"/>
</dbReference>
<dbReference type="InterPro" id="IPR027408">
    <property type="entry name" value="PNPase/RNase_PH_dom_sf"/>
</dbReference>
<dbReference type="SUPFAM" id="SSF46915">
    <property type="entry name" value="Polynucleotide phosphorylase/guanosine pentaphosphate synthase (PNPase/GPSI), domain 3"/>
    <property type="match status" value="1"/>
</dbReference>
<keyword evidence="7 9" id="KW-0460">Magnesium</keyword>
<dbReference type="InterPro" id="IPR001247">
    <property type="entry name" value="ExoRNase_PH_dom1"/>
</dbReference>
<evidence type="ECO:0000313" key="11">
    <source>
        <dbReference type="EMBL" id="AFM26704.1"/>
    </source>
</evidence>
<keyword evidence="5 9" id="KW-0548">Nucleotidyltransferase</keyword>
<evidence type="ECO:0000256" key="9">
    <source>
        <dbReference type="HAMAP-Rule" id="MF_01595"/>
    </source>
</evidence>
<dbReference type="NCBIfam" id="TIGR03591">
    <property type="entry name" value="polynuc_phos"/>
    <property type="match status" value="1"/>
</dbReference>
<evidence type="ECO:0000256" key="3">
    <source>
        <dbReference type="ARBA" id="ARBA00022490"/>
    </source>
</evidence>
<comment type="cofactor">
    <cofactor evidence="9">
        <name>Mg(2+)</name>
        <dbReference type="ChEBI" id="CHEBI:18420"/>
    </cofactor>
</comment>
<dbReference type="CDD" id="cd04472">
    <property type="entry name" value="S1_PNPase"/>
    <property type="match status" value="1"/>
</dbReference>
<dbReference type="PIRSF" id="PIRSF005499">
    <property type="entry name" value="PNPase"/>
    <property type="match status" value="1"/>
</dbReference>
<dbReference type="SUPFAM" id="SSF55666">
    <property type="entry name" value="Ribonuclease PH domain 2-like"/>
    <property type="match status" value="2"/>
</dbReference>
<dbReference type="PATRIC" id="fig|706587.4.peg.4608"/>
<accession>I4CAW3</accession>
<evidence type="ECO:0000256" key="1">
    <source>
        <dbReference type="ARBA" id="ARBA00004496"/>
    </source>
</evidence>
<evidence type="ECO:0000259" key="10">
    <source>
        <dbReference type="PROSITE" id="PS50126"/>
    </source>
</evidence>
<name>I4CAW3_DESTA</name>
<dbReference type="CDD" id="cd02393">
    <property type="entry name" value="KH-I_PNPase"/>
    <property type="match status" value="1"/>
</dbReference>
<dbReference type="PROSITE" id="PS50126">
    <property type="entry name" value="S1"/>
    <property type="match status" value="1"/>
</dbReference>
<dbReference type="InterPro" id="IPR012340">
    <property type="entry name" value="NA-bd_OB-fold"/>
</dbReference>
<dbReference type="Gene3D" id="2.40.50.140">
    <property type="entry name" value="Nucleic acid-binding proteins"/>
    <property type="match status" value="1"/>
</dbReference>
<dbReference type="Pfam" id="PF00575">
    <property type="entry name" value="S1"/>
    <property type="match status" value="1"/>
</dbReference>
<organism evidence="11 12">
    <name type="scientific">Desulfomonile tiedjei (strain ATCC 49306 / DSM 6799 / DCB-1)</name>
    <dbReference type="NCBI Taxonomy" id="706587"/>
    <lineage>
        <taxon>Bacteria</taxon>
        <taxon>Pseudomonadati</taxon>
        <taxon>Thermodesulfobacteriota</taxon>
        <taxon>Desulfomonilia</taxon>
        <taxon>Desulfomonilales</taxon>
        <taxon>Desulfomonilaceae</taxon>
        <taxon>Desulfomonile</taxon>
    </lineage>
</organism>
<comment type="similarity">
    <text evidence="2 9">Belongs to the polyribonucleotide nucleotidyltransferase family.</text>
</comment>
<dbReference type="GO" id="GO:0004654">
    <property type="term" value="F:polyribonucleotide nucleotidyltransferase activity"/>
    <property type="evidence" value="ECO:0007669"/>
    <property type="project" value="UniProtKB-UniRule"/>
</dbReference>
<dbReference type="FunFam" id="3.30.230.70:FF:000002">
    <property type="entry name" value="Polyribonucleotide nucleotidyltransferase"/>
    <property type="match status" value="1"/>
</dbReference>
<dbReference type="Pfam" id="PF03725">
    <property type="entry name" value="RNase_PH_C"/>
    <property type="match status" value="1"/>
</dbReference>
<dbReference type="RefSeq" id="WP_014811830.1">
    <property type="nucleotide sequence ID" value="NC_018025.1"/>
</dbReference>
<dbReference type="SUPFAM" id="SSF54211">
    <property type="entry name" value="Ribosomal protein S5 domain 2-like"/>
    <property type="match status" value="2"/>
</dbReference>
<dbReference type="GO" id="GO:0000175">
    <property type="term" value="F:3'-5'-RNA exonuclease activity"/>
    <property type="evidence" value="ECO:0007669"/>
    <property type="project" value="TreeGrafter"/>
</dbReference>
<dbReference type="GO" id="GO:0006402">
    <property type="term" value="P:mRNA catabolic process"/>
    <property type="evidence" value="ECO:0007669"/>
    <property type="project" value="UniProtKB-UniRule"/>
</dbReference>
<dbReference type="InterPro" id="IPR015847">
    <property type="entry name" value="ExoRNase_PH_dom2"/>
</dbReference>
<keyword evidence="8 9" id="KW-0694">RNA-binding</keyword>
<dbReference type="GO" id="GO:0003723">
    <property type="term" value="F:RNA binding"/>
    <property type="evidence" value="ECO:0007669"/>
    <property type="project" value="UniProtKB-UniRule"/>
</dbReference>
<dbReference type="InterPro" id="IPR036456">
    <property type="entry name" value="PNPase_PH_RNA-bd_sf"/>
</dbReference>
<dbReference type="SMART" id="SM00322">
    <property type="entry name" value="KH"/>
    <property type="match status" value="1"/>
</dbReference>
<keyword evidence="4 9" id="KW-0808">Transferase</keyword>
<dbReference type="FunFam" id="3.30.1370.10:FF:000001">
    <property type="entry name" value="Polyribonucleotide nucleotidyltransferase"/>
    <property type="match status" value="1"/>
</dbReference>
<dbReference type="HOGENOM" id="CLU_004217_2_2_7"/>
<dbReference type="SUPFAM" id="SSF54791">
    <property type="entry name" value="Eukaryotic type KH-domain (KH-domain type I)"/>
    <property type="match status" value="1"/>
</dbReference>
<dbReference type="OrthoDB" id="9804305at2"/>
<dbReference type="EC" id="2.7.7.8" evidence="9"/>
<dbReference type="HAMAP" id="MF_01595">
    <property type="entry name" value="PNPase"/>
    <property type="match status" value="1"/>
</dbReference>
<dbReference type="InterPro" id="IPR012162">
    <property type="entry name" value="PNPase"/>
</dbReference>
<dbReference type="FunFam" id="2.40.50.140:FF:000023">
    <property type="entry name" value="Polyribonucleotide nucleotidyltransferase"/>
    <property type="match status" value="1"/>
</dbReference>
<keyword evidence="6 9" id="KW-0479">Metal-binding</keyword>
<evidence type="ECO:0000256" key="2">
    <source>
        <dbReference type="ARBA" id="ARBA00007404"/>
    </source>
</evidence>
<dbReference type="SMART" id="SM00316">
    <property type="entry name" value="S1"/>
    <property type="match status" value="1"/>
</dbReference>
<comment type="subcellular location">
    <subcellularLocation>
        <location evidence="1 9">Cytoplasm</location>
    </subcellularLocation>
</comment>
<dbReference type="GO" id="GO:0005829">
    <property type="term" value="C:cytosol"/>
    <property type="evidence" value="ECO:0007669"/>
    <property type="project" value="TreeGrafter"/>
</dbReference>
<dbReference type="CDD" id="cd11364">
    <property type="entry name" value="RNase_PH_PNPase_2"/>
    <property type="match status" value="1"/>
</dbReference>
<keyword evidence="12" id="KW-1185">Reference proteome</keyword>
<dbReference type="Gene3D" id="3.30.230.70">
    <property type="entry name" value="GHMP Kinase, N-terminal domain"/>
    <property type="match status" value="2"/>
</dbReference>
<feature type="binding site" evidence="9">
    <location>
        <position position="488"/>
    </location>
    <ligand>
        <name>Mg(2+)</name>
        <dbReference type="ChEBI" id="CHEBI:18420"/>
    </ligand>
</feature>